<feature type="transmembrane region" description="Helical" evidence="6">
    <location>
        <begin position="34"/>
        <end position="55"/>
    </location>
</feature>
<dbReference type="Proteomes" id="UP000050867">
    <property type="component" value="Unassembled WGS sequence"/>
</dbReference>
<feature type="transmembrane region" description="Helical" evidence="6">
    <location>
        <begin position="375"/>
        <end position="395"/>
    </location>
</feature>
<protein>
    <submittedName>
        <fullName evidence="7">Allantoin permease</fullName>
    </submittedName>
</protein>
<dbReference type="PANTHER" id="PTHR30569:SF0">
    <property type="entry name" value="CYTOSINE PERMEASE"/>
    <property type="match status" value="1"/>
</dbReference>
<keyword evidence="3 6" id="KW-0812">Transmembrane</keyword>
<dbReference type="GO" id="GO:0015209">
    <property type="term" value="F:cytosine transmembrane transporter activity"/>
    <property type="evidence" value="ECO:0007669"/>
    <property type="project" value="InterPro"/>
</dbReference>
<keyword evidence="4 6" id="KW-1133">Transmembrane helix</keyword>
<feature type="transmembrane region" description="Helical" evidence="6">
    <location>
        <begin position="108"/>
        <end position="126"/>
    </location>
</feature>
<dbReference type="Pfam" id="PF02133">
    <property type="entry name" value="Transp_cyt_pur"/>
    <property type="match status" value="1"/>
</dbReference>
<feature type="transmembrane region" description="Helical" evidence="6">
    <location>
        <begin position="422"/>
        <end position="444"/>
    </location>
</feature>
<feature type="transmembrane region" description="Helical" evidence="6">
    <location>
        <begin position="146"/>
        <end position="165"/>
    </location>
</feature>
<sequence length="454" mass="49290">MHRDQDHGQRKATAEAPLVLDTAPPRPLGFRDQAAFWSNLGVSLLGFSGAIWVLAPSGHAQLSLLAAITATVVGTLFGTAMLAVSGVLGTRTGAPAMAVLRGLFGTRLSYLPTVLNIVQCIGWGVFELTVITMGVEALTDGRGPHWLYIVLAGLLTTALTVWPLGSMRLLRRYVTVAVGVAMLYFSVQLLRQDTPPLTEGSWGGFLPAVDSALAVAVSFVPMAADYTRHSRSTARSFLGTLVGYSTAQIWCYLLGLLALLRVDGDSERIFDTFLGVSAGWLFFAVLVVREVDQSFANVYSTAMSVHNLLPRVDRRVLTVGIGALVTLLATQVDDFSTYESFLYLLGSVFVPMFAVTAVDFFFGSGRHGWDMSQRAPVRWLMLLPWALGFATYQLLNPTQLTGWADAWPRFWLRAQDLTGVHATVWTSASLFSFLVAALVTLALAPVARRRAVAR</sequence>
<feature type="transmembrane region" description="Helical" evidence="6">
    <location>
        <begin position="312"/>
        <end position="329"/>
    </location>
</feature>
<dbReference type="Gene3D" id="1.10.4160.10">
    <property type="entry name" value="Hydantoin permease"/>
    <property type="match status" value="1"/>
</dbReference>
<dbReference type="OrthoDB" id="3169878at2"/>
<proteinExistence type="inferred from homology"/>
<feature type="transmembrane region" description="Helical" evidence="6">
    <location>
        <begin position="272"/>
        <end position="291"/>
    </location>
</feature>
<keyword evidence="5 6" id="KW-0472">Membrane</keyword>
<evidence type="ECO:0000256" key="4">
    <source>
        <dbReference type="ARBA" id="ARBA00022989"/>
    </source>
</evidence>
<feature type="transmembrane region" description="Helical" evidence="6">
    <location>
        <begin position="202"/>
        <end position="224"/>
    </location>
</feature>
<feature type="transmembrane region" description="Helical" evidence="6">
    <location>
        <begin position="172"/>
        <end position="190"/>
    </location>
</feature>
<dbReference type="AlphaFoldDB" id="A0A0T6LPY6"/>
<comment type="caution">
    <text evidence="7">The sequence shown here is derived from an EMBL/GenBank/DDBJ whole genome shotgun (WGS) entry which is preliminary data.</text>
</comment>
<feature type="transmembrane region" description="Helical" evidence="6">
    <location>
        <begin position="341"/>
        <end position="363"/>
    </location>
</feature>
<evidence type="ECO:0000256" key="6">
    <source>
        <dbReference type="SAM" id="Phobius"/>
    </source>
</evidence>
<reference evidence="7 8" key="1">
    <citation type="submission" date="2015-10" db="EMBL/GenBank/DDBJ databases">
        <title>Draft genome sequence of pyrrolomycin-producing Streptomyces vitaminophilus.</title>
        <authorList>
            <person name="Graham D.E."/>
            <person name="Mahan K.M."/>
            <person name="Klingeman D.M."/>
            <person name="Hettich R.L."/>
            <person name="Parry R.J."/>
        </authorList>
    </citation>
    <scope>NUCLEOTIDE SEQUENCE [LARGE SCALE GENOMIC DNA]</scope>
    <source>
        <strain evidence="7 8">ATCC 31673</strain>
    </source>
</reference>
<keyword evidence="8" id="KW-1185">Reference proteome</keyword>
<dbReference type="eggNOG" id="COG1457">
    <property type="taxonomic scope" value="Bacteria"/>
</dbReference>
<dbReference type="InterPro" id="IPR030191">
    <property type="entry name" value="CodB"/>
</dbReference>
<dbReference type="GO" id="GO:0005886">
    <property type="term" value="C:plasma membrane"/>
    <property type="evidence" value="ECO:0007669"/>
    <property type="project" value="TreeGrafter"/>
</dbReference>
<evidence type="ECO:0000256" key="1">
    <source>
        <dbReference type="ARBA" id="ARBA00004141"/>
    </source>
</evidence>
<dbReference type="STRING" id="76728.AQ490_26510"/>
<evidence type="ECO:0000313" key="7">
    <source>
        <dbReference type="EMBL" id="KRV48134.1"/>
    </source>
</evidence>
<comment type="subcellular location">
    <subcellularLocation>
        <location evidence="1">Membrane</location>
        <topology evidence="1">Multi-pass membrane protein</topology>
    </subcellularLocation>
</comment>
<evidence type="ECO:0000313" key="8">
    <source>
        <dbReference type="Proteomes" id="UP000050867"/>
    </source>
</evidence>
<dbReference type="EMBL" id="LLZU01000031">
    <property type="protein sequence ID" value="KRV48134.1"/>
    <property type="molecule type" value="Genomic_DNA"/>
</dbReference>
<name>A0A0T6LPY6_WENVI</name>
<evidence type="ECO:0000256" key="5">
    <source>
        <dbReference type="ARBA" id="ARBA00023136"/>
    </source>
</evidence>
<dbReference type="InterPro" id="IPR001248">
    <property type="entry name" value="Pur-cyt_permease"/>
</dbReference>
<dbReference type="PANTHER" id="PTHR30569">
    <property type="entry name" value="CYTOSINE TRANSPORTER CODB"/>
    <property type="match status" value="1"/>
</dbReference>
<feature type="transmembrane region" description="Helical" evidence="6">
    <location>
        <begin position="236"/>
        <end position="260"/>
    </location>
</feature>
<comment type="similarity">
    <text evidence="2">Belongs to the purine-cytosine permease (2.A.39) family.</text>
</comment>
<evidence type="ECO:0000256" key="2">
    <source>
        <dbReference type="ARBA" id="ARBA00008974"/>
    </source>
</evidence>
<gene>
    <name evidence="7" type="ORF">AQ490_26510</name>
</gene>
<evidence type="ECO:0000256" key="3">
    <source>
        <dbReference type="ARBA" id="ARBA00022692"/>
    </source>
</evidence>
<accession>A0A0T6LPY6</accession>
<feature type="transmembrane region" description="Helical" evidence="6">
    <location>
        <begin position="61"/>
        <end position="88"/>
    </location>
</feature>
<organism evidence="7 8">
    <name type="scientific">Wenjunlia vitaminophila</name>
    <name type="common">Streptomyces vitaminophilus</name>
    <dbReference type="NCBI Taxonomy" id="76728"/>
    <lineage>
        <taxon>Bacteria</taxon>
        <taxon>Bacillati</taxon>
        <taxon>Actinomycetota</taxon>
        <taxon>Actinomycetes</taxon>
        <taxon>Kitasatosporales</taxon>
        <taxon>Streptomycetaceae</taxon>
        <taxon>Wenjunlia</taxon>
    </lineage>
</organism>